<organism evidence="1 2">
    <name type="scientific">Streptomyces achmelvichensis</name>
    <dbReference type="NCBI Taxonomy" id="3134111"/>
    <lineage>
        <taxon>Bacteria</taxon>
        <taxon>Bacillati</taxon>
        <taxon>Actinomycetota</taxon>
        <taxon>Actinomycetes</taxon>
        <taxon>Kitasatosporales</taxon>
        <taxon>Streptomycetaceae</taxon>
        <taxon>Streptomyces</taxon>
    </lineage>
</organism>
<reference evidence="1" key="1">
    <citation type="submission" date="2024-03" db="EMBL/GenBank/DDBJ databases">
        <title>Novel Streptomyces species of biotechnological and ecological value are a feature of Machair soil.</title>
        <authorList>
            <person name="Prole J.R."/>
            <person name="Goodfellow M."/>
            <person name="Allenby N."/>
            <person name="Ward A.C."/>
        </authorList>
    </citation>
    <scope>NUCLEOTIDE SEQUENCE</scope>
    <source>
        <strain evidence="1">MS2.AVA.5</strain>
    </source>
</reference>
<evidence type="ECO:0000313" key="1">
    <source>
        <dbReference type="EMBL" id="MEJ8636303.1"/>
    </source>
</evidence>
<gene>
    <name evidence="1" type="ORF">WKI67_23355</name>
</gene>
<sequence>MMPVERLTPVRRVSAKRLMDVTGGLLLLLVLTPLMAVIAVAVALTSRRAALVRHRRIGLAGRPFGILAFRAAPGTRTGRLLRRHFLDELPQLVHVVRGEMSLVGPRPLRPEDADPAVGGLRTRLGVRPGLTGLWQVSGRSDMPWEEKAVLDLHYVEQHWLGLDLAIMVRTLPAALVGRRPRVPVRHA</sequence>
<accession>A0ACC6PXV6</accession>
<keyword evidence="2" id="KW-1185">Reference proteome</keyword>
<proteinExistence type="predicted"/>
<keyword evidence="1" id="KW-0808">Transferase</keyword>
<protein>
    <submittedName>
        <fullName evidence="1">Sugar transferase</fullName>
        <ecNumber evidence="1">2.7.8.-</ecNumber>
    </submittedName>
</protein>
<comment type="caution">
    <text evidence="1">The sequence shown here is derived from an EMBL/GenBank/DDBJ whole genome shotgun (WGS) entry which is preliminary data.</text>
</comment>
<evidence type="ECO:0000313" key="2">
    <source>
        <dbReference type="Proteomes" id="UP001377168"/>
    </source>
</evidence>
<dbReference type="Proteomes" id="UP001377168">
    <property type="component" value="Unassembled WGS sequence"/>
</dbReference>
<dbReference type="EMBL" id="JBBKAJ010000022">
    <property type="protein sequence ID" value="MEJ8636303.1"/>
    <property type="molecule type" value="Genomic_DNA"/>
</dbReference>
<name>A0ACC6PXV6_9ACTN</name>
<dbReference type="EC" id="2.7.8.-" evidence="1"/>